<proteinExistence type="predicted"/>
<evidence type="ECO:0000256" key="1">
    <source>
        <dbReference type="SAM" id="MobiDB-lite"/>
    </source>
</evidence>
<feature type="domain" description="Helix-turn-helix" evidence="2">
    <location>
        <begin position="24"/>
        <end position="71"/>
    </location>
</feature>
<evidence type="ECO:0000313" key="3">
    <source>
        <dbReference type="EMBL" id="KKN25534.1"/>
    </source>
</evidence>
<dbReference type="AlphaFoldDB" id="A0A0F9P624"/>
<name>A0A0F9P624_9ZZZZ</name>
<gene>
    <name evidence="3" type="ORF">LCGC14_0883720</name>
</gene>
<sequence length="80" mass="8524">MDRENVLGPAGTEQSAPEEDPKALLTPSEVAAECRVAVSTVYGWLSSKALKGEKLGGGVWRVTRRSLSEFKGEADLFGGE</sequence>
<accession>A0A0F9P624</accession>
<dbReference type="InterPro" id="IPR041657">
    <property type="entry name" value="HTH_17"/>
</dbReference>
<comment type="caution">
    <text evidence="3">The sequence shown here is derived from an EMBL/GenBank/DDBJ whole genome shotgun (WGS) entry which is preliminary data.</text>
</comment>
<organism evidence="3">
    <name type="scientific">marine sediment metagenome</name>
    <dbReference type="NCBI Taxonomy" id="412755"/>
    <lineage>
        <taxon>unclassified sequences</taxon>
        <taxon>metagenomes</taxon>
        <taxon>ecological metagenomes</taxon>
    </lineage>
</organism>
<reference evidence="3" key="1">
    <citation type="journal article" date="2015" name="Nature">
        <title>Complex archaea that bridge the gap between prokaryotes and eukaryotes.</title>
        <authorList>
            <person name="Spang A."/>
            <person name="Saw J.H."/>
            <person name="Jorgensen S.L."/>
            <person name="Zaremba-Niedzwiedzka K."/>
            <person name="Martijn J."/>
            <person name="Lind A.E."/>
            <person name="van Eijk R."/>
            <person name="Schleper C."/>
            <person name="Guy L."/>
            <person name="Ettema T.J."/>
        </authorList>
    </citation>
    <scope>NUCLEOTIDE SEQUENCE</scope>
</reference>
<evidence type="ECO:0000259" key="2">
    <source>
        <dbReference type="Pfam" id="PF12728"/>
    </source>
</evidence>
<dbReference type="EMBL" id="LAZR01002794">
    <property type="protein sequence ID" value="KKN25534.1"/>
    <property type="molecule type" value="Genomic_DNA"/>
</dbReference>
<protein>
    <recommendedName>
        <fullName evidence="2">Helix-turn-helix domain-containing protein</fullName>
    </recommendedName>
</protein>
<feature type="region of interest" description="Disordered" evidence="1">
    <location>
        <begin position="1"/>
        <end position="24"/>
    </location>
</feature>
<dbReference type="Pfam" id="PF12728">
    <property type="entry name" value="HTH_17"/>
    <property type="match status" value="1"/>
</dbReference>